<feature type="region of interest" description="Disordered" evidence="1">
    <location>
        <begin position="1"/>
        <end position="39"/>
    </location>
</feature>
<evidence type="ECO:0000256" key="1">
    <source>
        <dbReference type="SAM" id="MobiDB-lite"/>
    </source>
</evidence>
<dbReference type="EMBL" id="CAKLBY020000045">
    <property type="protein sequence ID" value="CAK7916705.1"/>
    <property type="molecule type" value="Genomic_DNA"/>
</dbReference>
<accession>A0AAV1TCT6</accession>
<evidence type="ECO:0000313" key="3">
    <source>
        <dbReference type="Proteomes" id="UP001162060"/>
    </source>
</evidence>
<proteinExistence type="predicted"/>
<name>A0AAV1TCT6_9STRA</name>
<dbReference type="AlphaFoldDB" id="A0AAV1TCT6"/>
<evidence type="ECO:0000313" key="2">
    <source>
        <dbReference type="EMBL" id="CAK7916705.1"/>
    </source>
</evidence>
<comment type="caution">
    <text evidence="2">The sequence shown here is derived from an EMBL/GenBank/DDBJ whole genome shotgun (WGS) entry which is preliminary data.</text>
</comment>
<protein>
    <submittedName>
        <fullName evidence="2">Uncharacterized protein</fullName>
    </submittedName>
</protein>
<organism evidence="2 3">
    <name type="scientific">Peronospora matthiolae</name>
    <dbReference type="NCBI Taxonomy" id="2874970"/>
    <lineage>
        <taxon>Eukaryota</taxon>
        <taxon>Sar</taxon>
        <taxon>Stramenopiles</taxon>
        <taxon>Oomycota</taxon>
        <taxon>Peronosporomycetes</taxon>
        <taxon>Peronosporales</taxon>
        <taxon>Peronosporaceae</taxon>
        <taxon>Peronospora</taxon>
    </lineage>
</organism>
<reference evidence="2" key="1">
    <citation type="submission" date="2024-01" db="EMBL/GenBank/DDBJ databases">
        <authorList>
            <person name="Webb A."/>
        </authorList>
    </citation>
    <scope>NUCLEOTIDE SEQUENCE</scope>
    <source>
        <strain evidence="2">Pm1</strain>
    </source>
</reference>
<gene>
    <name evidence="2" type="ORF">PM001_LOCUS5451</name>
</gene>
<sequence length="39" mass="4174">MSKNADDSESSTAASGCSLSKAFENEYGSNRQTDMELDP</sequence>
<dbReference type="Proteomes" id="UP001162060">
    <property type="component" value="Unassembled WGS sequence"/>
</dbReference>